<proteinExistence type="predicted"/>
<evidence type="ECO:0000313" key="3">
    <source>
        <dbReference type="Proteomes" id="UP001054902"/>
    </source>
</evidence>
<dbReference type="EMBL" id="BLLK01000020">
    <property type="protein sequence ID" value="GFH44772.1"/>
    <property type="molecule type" value="Genomic_DNA"/>
</dbReference>
<keyword evidence="3" id="KW-1185">Reference proteome</keyword>
<comment type="caution">
    <text evidence="2">The sequence shown here is derived from an EMBL/GenBank/DDBJ whole genome shotgun (WGS) entry which is preliminary data.</text>
</comment>
<reference evidence="2 3" key="1">
    <citation type="journal article" date="2021" name="Sci. Rep.">
        <title>The genome of the diatom Chaetoceros tenuissimus carries an ancient integrated fragment of an extant virus.</title>
        <authorList>
            <person name="Hongo Y."/>
            <person name="Kimura K."/>
            <person name="Takaki Y."/>
            <person name="Yoshida Y."/>
            <person name="Baba S."/>
            <person name="Kobayashi G."/>
            <person name="Nagasaki K."/>
            <person name="Hano T."/>
            <person name="Tomaru Y."/>
        </authorList>
    </citation>
    <scope>NUCLEOTIDE SEQUENCE [LARGE SCALE GENOMIC DNA]</scope>
    <source>
        <strain evidence="2 3">NIES-3715</strain>
    </source>
</reference>
<name>A0AAD3CER7_9STRA</name>
<sequence>MSETQSASHLSTIEKEYPEQPEQEQTSSILLYSNSSLEPRSYRTISQCSQIDVQSNRSLTPTILSTDDTIVRRGDGAIKISDPKKTPIVNGREEGMLDMTDNLASLGLEGTSSSHNKHSIVEEEKGVKLCCFGWFQRREKRQEKREGRLEI</sequence>
<evidence type="ECO:0000313" key="2">
    <source>
        <dbReference type="EMBL" id="GFH44772.1"/>
    </source>
</evidence>
<organism evidence="2 3">
    <name type="scientific">Chaetoceros tenuissimus</name>
    <dbReference type="NCBI Taxonomy" id="426638"/>
    <lineage>
        <taxon>Eukaryota</taxon>
        <taxon>Sar</taxon>
        <taxon>Stramenopiles</taxon>
        <taxon>Ochrophyta</taxon>
        <taxon>Bacillariophyta</taxon>
        <taxon>Coscinodiscophyceae</taxon>
        <taxon>Chaetocerotophycidae</taxon>
        <taxon>Chaetocerotales</taxon>
        <taxon>Chaetocerotaceae</taxon>
        <taxon>Chaetoceros</taxon>
    </lineage>
</organism>
<gene>
    <name evidence="2" type="ORF">CTEN210_01246</name>
</gene>
<protein>
    <submittedName>
        <fullName evidence="2">Uncharacterized protein</fullName>
    </submittedName>
</protein>
<dbReference type="AlphaFoldDB" id="A0AAD3CER7"/>
<evidence type="ECO:0000256" key="1">
    <source>
        <dbReference type="SAM" id="MobiDB-lite"/>
    </source>
</evidence>
<feature type="compositionally biased region" description="Polar residues" evidence="1">
    <location>
        <begin position="1"/>
        <end position="11"/>
    </location>
</feature>
<accession>A0AAD3CER7</accession>
<dbReference type="Proteomes" id="UP001054902">
    <property type="component" value="Unassembled WGS sequence"/>
</dbReference>
<feature type="region of interest" description="Disordered" evidence="1">
    <location>
        <begin position="1"/>
        <end position="32"/>
    </location>
</feature>